<feature type="region of interest" description="Disordered" evidence="1">
    <location>
        <begin position="304"/>
        <end position="323"/>
    </location>
</feature>
<evidence type="ECO:0008006" key="4">
    <source>
        <dbReference type="Google" id="ProtNLM"/>
    </source>
</evidence>
<reference evidence="2" key="1">
    <citation type="journal article" date="2023" name="Mol. Phylogenet. Evol.">
        <title>Genome-scale phylogeny and comparative genomics of the fungal order Sordariales.</title>
        <authorList>
            <person name="Hensen N."/>
            <person name="Bonometti L."/>
            <person name="Westerberg I."/>
            <person name="Brannstrom I.O."/>
            <person name="Guillou S."/>
            <person name="Cros-Aarteil S."/>
            <person name="Calhoun S."/>
            <person name="Haridas S."/>
            <person name="Kuo A."/>
            <person name="Mondo S."/>
            <person name="Pangilinan J."/>
            <person name="Riley R."/>
            <person name="LaButti K."/>
            <person name="Andreopoulos B."/>
            <person name="Lipzen A."/>
            <person name="Chen C."/>
            <person name="Yan M."/>
            <person name="Daum C."/>
            <person name="Ng V."/>
            <person name="Clum A."/>
            <person name="Steindorff A."/>
            <person name="Ohm R.A."/>
            <person name="Martin F."/>
            <person name="Silar P."/>
            <person name="Natvig D.O."/>
            <person name="Lalanne C."/>
            <person name="Gautier V."/>
            <person name="Ament-Velasquez S.L."/>
            <person name="Kruys A."/>
            <person name="Hutchinson M.I."/>
            <person name="Powell A.J."/>
            <person name="Barry K."/>
            <person name="Miller A.N."/>
            <person name="Grigoriev I.V."/>
            <person name="Debuchy R."/>
            <person name="Gladieux P."/>
            <person name="Hiltunen Thoren M."/>
            <person name="Johannesson H."/>
        </authorList>
    </citation>
    <scope>NUCLEOTIDE SEQUENCE</scope>
    <source>
        <strain evidence="2">CBS 560.94</strain>
    </source>
</reference>
<evidence type="ECO:0000313" key="2">
    <source>
        <dbReference type="EMBL" id="KAK3348205.1"/>
    </source>
</evidence>
<dbReference type="GeneID" id="87861636"/>
<evidence type="ECO:0000256" key="1">
    <source>
        <dbReference type="SAM" id="MobiDB-lite"/>
    </source>
</evidence>
<gene>
    <name evidence="2" type="ORF">B0H65DRAFT_423815</name>
</gene>
<name>A0AAE0JJ51_9PEZI</name>
<dbReference type="PANTHER" id="PTHR28180">
    <property type="entry name" value="CONSERVED MITOCHONDRIAL PROTEIN-RELATED"/>
    <property type="match status" value="1"/>
</dbReference>
<feature type="compositionally biased region" description="Basic and acidic residues" evidence="1">
    <location>
        <begin position="267"/>
        <end position="283"/>
    </location>
</feature>
<proteinExistence type="predicted"/>
<reference evidence="2" key="2">
    <citation type="submission" date="2023-06" db="EMBL/GenBank/DDBJ databases">
        <authorList>
            <consortium name="Lawrence Berkeley National Laboratory"/>
            <person name="Haridas S."/>
            <person name="Hensen N."/>
            <person name="Bonometti L."/>
            <person name="Westerberg I."/>
            <person name="Brannstrom I.O."/>
            <person name="Guillou S."/>
            <person name="Cros-Aarteil S."/>
            <person name="Calhoun S."/>
            <person name="Kuo A."/>
            <person name="Mondo S."/>
            <person name="Pangilinan J."/>
            <person name="Riley R."/>
            <person name="Labutti K."/>
            <person name="Andreopoulos B."/>
            <person name="Lipzen A."/>
            <person name="Chen C."/>
            <person name="Yanf M."/>
            <person name="Daum C."/>
            <person name="Ng V."/>
            <person name="Clum A."/>
            <person name="Steindorff A."/>
            <person name="Ohm R."/>
            <person name="Martin F."/>
            <person name="Silar P."/>
            <person name="Natvig D."/>
            <person name="Lalanne C."/>
            <person name="Gautier V."/>
            <person name="Ament-Velasquez S.L."/>
            <person name="Kruys A."/>
            <person name="Hutchinson M.I."/>
            <person name="Powell A.J."/>
            <person name="Barry K."/>
            <person name="Miller A.N."/>
            <person name="Grigoriev I.V."/>
            <person name="Debuchy R."/>
            <person name="Gladieux P."/>
            <person name="Thoren M.H."/>
            <person name="Johannesson H."/>
        </authorList>
    </citation>
    <scope>NUCLEOTIDE SEQUENCE</scope>
    <source>
        <strain evidence="2">CBS 560.94</strain>
    </source>
</reference>
<dbReference type="EMBL" id="JAUEPP010000003">
    <property type="protein sequence ID" value="KAK3348205.1"/>
    <property type="molecule type" value="Genomic_DNA"/>
</dbReference>
<dbReference type="InterPro" id="IPR052999">
    <property type="entry name" value="PTS1_Protein"/>
</dbReference>
<evidence type="ECO:0000313" key="3">
    <source>
        <dbReference type="Proteomes" id="UP001278500"/>
    </source>
</evidence>
<comment type="caution">
    <text evidence="2">The sequence shown here is derived from an EMBL/GenBank/DDBJ whole genome shotgun (WGS) entry which is preliminary data.</text>
</comment>
<dbReference type="RefSeq" id="XP_062683287.1">
    <property type="nucleotide sequence ID" value="XM_062824482.1"/>
</dbReference>
<protein>
    <recommendedName>
        <fullName evidence="4">Dol-P-Man:Man(5)GlcNAc(2)-PP-Dol alpha-1,3-mannosyltransferase</fullName>
    </recommendedName>
</protein>
<feature type="region of interest" description="Disordered" evidence="1">
    <location>
        <begin position="251"/>
        <end position="283"/>
    </location>
</feature>
<dbReference type="Gene3D" id="1.20.1290.10">
    <property type="entry name" value="AhpD-like"/>
    <property type="match status" value="1"/>
</dbReference>
<organism evidence="2 3">
    <name type="scientific">Neurospora tetraspora</name>
    <dbReference type="NCBI Taxonomy" id="94610"/>
    <lineage>
        <taxon>Eukaryota</taxon>
        <taxon>Fungi</taxon>
        <taxon>Dikarya</taxon>
        <taxon>Ascomycota</taxon>
        <taxon>Pezizomycotina</taxon>
        <taxon>Sordariomycetes</taxon>
        <taxon>Sordariomycetidae</taxon>
        <taxon>Sordariales</taxon>
        <taxon>Sordariaceae</taxon>
        <taxon>Neurospora</taxon>
    </lineage>
</organism>
<dbReference type="AlphaFoldDB" id="A0AAE0JJ51"/>
<keyword evidence="3" id="KW-1185">Reference proteome</keyword>
<accession>A0AAE0JJ51</accession>
<sequence>MSKLSPSLKGLINAPFARPGQTPAPRNIEAVYTKIADEARERKYGEKPWLALSAAATFTLNSPSSLEPLLTLASSRWGSSSSPNQSQTALLESAEFIREIGLKCISFNGIPRTINSLNAFRSHLSSAHPQLSPLLSTTPSRQTTPQNIASVHARGRVLWESVYTPLDQKLEAKLAEAHPDLPVHILGSHYGPLLSDPPFDCAEGRKGLGGSVGRSLTSVVAIACLRAQTGVGPQVLSHVFGLRKAVEQGEHVKEFPTASSGAAASGKGEKGEKSEEAEGIERLASDEGCEWILKSVDAISEAMAQDGVGGGFATPMRRRESKL</sequence>
<dbReference type="PANTHER" id="PTHR28180:SF2">
    <property type="entry name" value="PEROXISOMAL PROTEIN 2"/>
    <property type="match status" value="1"/>
</dbReference>
<dbReference type="InterPro" id="IPR029032">
    <property type="entry name" value="AhpD-like"/>
</dbReference>
<dbReference type="Proteomes" id="UP001278500">
    <property type="component" value="Unassembled WGS sequence"/>
</dbReference>